<proteinExistence type="predicted"/>
<dbReference type="AlphaFoldDB" id="A0A8S0W8L3"/>
<organism evidence="2 3">
    <name type="scientific">Cyclocybe aegerita</name>
    <name type="common">Black poplar mushroom</name>
    <name type="synonym">Agrocybe aegerita</name>
    <dbReference type="NCBI Taxonomy" id="1973307"/>
    <lineage>
        <taxon>Eukaryota</taxon>
        <taxon>Fungi</taxon>
        <taxon>Dikarya</taxon>
        <taxon>Basidiomycota</taxon>
        <taxon>Agaricomycotina</taxon>
        <taxon>Agaricomycetes</taxon>
        <taxon>Agaricomycetidae</taxon>
        <taxon>Agaricales</taxon>
        <taxon>Agaricineae</taxon>
        <taxon>Bolbitiaceae</taxon>
        <taxon>Cyclocybe</taxon>
    </lineage>
</organism>
<sequence>MLCLDSEDEFEGLDHESRCLLDEDFHNQHLFANLLVGEDDEIGMTVLPETCSTGELLNDMLFTAAVSDGFLSSGLTTLGFSDHWLPGTSSSQEEYNSTFMRTNSAPLGVVLDSTAPHNSQEISGSFTGRHIEPATSIYQSLTKNCEQPFFASFNAPPALHTACSGCRDIDDDLLDSRSDSEGSGLVSIHSDSDGHGIMDFGDEGVKISSEPRSTS</sequence>
<evidence type="ECO:0000313" key="2">
    <source>
        <dbReference type="EMBL" id="CAA7261466.1"/>
    </source>
</evidence>
<accession>A0A8S0W8L3</accession>
<name>A0A8S0W8L3_CYCAE</name>
<gene>
    <name evidence="2" type="ORF">AAE3_LOCUS3677</name>
</gene>
<dbReference type="EMBL" id="CACVBS010000033">
    <property type="protein sequence ID" value="CAA7261466.1"/>
    <property type="molecule type" value="Genomic_DNA"/>
</dbReference>
<reference evidence="2 3" key="1">
    <citation type="submission" date="2020-01" db="EMBL/GenBank/DDBJ databases">
        <authorList>
            <person name="Gupta K D."/>
        </authorList>
    </citation>
    <scope>NUCLEOTIDE SEQUENCE [LARGE SCALE GENOMIC DNA]</scope>
</reference>
<dbReference type="Proteomes" id="UP000467700">
    <property type="component" value="Unassembled WGS sequence"/>
</dbReference>
<keyword evidence="3" id="KW-1185">Reference proteome</keyword>
<evidence type="ECO:0000256" key="1">
    <source>
        <dbReference type="SAM" id="MobiDB-lite"/>
    </source>
</evidence>
<evidence type="ECO:0000313" key="3">
    <source>
        <dbReference type="Proteomes" id="UP000467700"/>
    </source>
</evidence>
<feature type="region of interest" description="Disordered" evidence="1">
    <location>
        <begin position="177"/>
        <end position="215"/>
    </location>
</feature>
<comment type="caution">
    <text evidence="2">The sequence shown here is derived from an EMBL/GenBank/DDBJ whole genome shotgun (WGS) entry which is preliminary data.</text>
</comment>
<protein>
    <submittedName>
        <fullName evidence="2">Uncharacterized protein</fullName>
    </submittedName>
</protein>